<dbReference type="SUPFAM" id="SSF46689">
    <property type="entry name" value="Homeodomain-like"/>
    <property type="match status" value="1"/>
</dbReference>
<dbReference type="EMBL" id="CP097463">
    <property type="protein sequence ID" value="WAX58456.1"/>
    <property type="molecule type" value="Genomic_DNA"/>
</dbReference>
<proteinExistence type="predicted"/>
<evidence type="ECO:0000256" key="1">
    <source>
        <dbReference type="ARBA" id="ARBA00023015"/>
    </source>
</evidence>
<dbReference type="PROSITE" id="PS50977">
    <property type="entry name" value="HTH_TETR_2"/>
    <property type="match status" value="1"/>
</dbReference>
<dbReference type="InterPro" id="IPR009057">
    <property type="entry name" value="Homeodomain-like_sf"/>
</dbReference>
<evidence type="ECO:0000313" key="7">
    <source>
        <dbReference type="Proteomes" id="UP001164693"/>
    </source>
</evidence>
<dbReference type="Gene3D" id="1.10.10.60">
    <property type="entry name" value="Homeodomain-like"/>
    <property type="match status" value="1"/>
</dbReference>
<dbReference type="Gene3D" id="1.10.357.10">
    <property type="entry name" value="Tetracycline Repressor, domain 2"/>
    <property type="match status" value="1"/>
</dbReference>
<sequence length="211" mass="23896">MVLDPVVTDAVQLPRRRLSRAEQNDAKRRLLLASALEVLTEQGYQAMTLEEVAERAGFTRRPIYTLFGSKEQLALALFQTQTDRFTQDMLQVQPGRTLKSTLKRLAEMHSELAASDAFRPMFELQTALNGVALRDEAIHRAFTEFLGSQHERFVAWLAHVCEVTGQRFRAPLDRVASLMEAGIAGLTTMGFLDPSYQRAELRYHLLLAFVD</sequence>
<keyword evidence="7" id="KW-1185">Reference proteome</keyword>
<dbReference type="Pfam" id="PF00440">
    <property type="entry name" value="TetR_N"/>
    <property type="match status" value="1"/>
</dbReference>
<protein>
    <submittedName>
        <fullName evidence="6">TetR/AcrR family transcriptional regulator</fullName>
    </submittedName>
</protein>
<evidence type="ECO:0000256" key="3">
    <source>
        <dbReference type="ARBA" id="ARBA00023163"/>
    </source>
</evidence>
<keyword evidence="3" id="KW-0804">Transcription</keyword>
<dbReference type="InterPro" id="IPR001647">
    <property type="entry name" value="HTH_TetR"/>
</dbReference>
<evidence type="ECO:0000313" key="6">
    <source>
        <dbReference type="EMBL" id="WAX58456.1"/>
    </source>
</evidence>
<dbReference type="PANTHER" id="PTHR30055:SF234">
    <property type="entry name" value="HTH-TYPE TRANSCRIPTIONAL REGULATOR BETI"/>
    <property type="match status" value="1"/>
</dbReference>
<keyword evidence="2 4" id="KW-0238">DNA-binding</keyword>
<name>A0ABY7K5A3_9ACTN</name>
<dbReference type="PRINTS" id="PR00455">
    <property type="entry name" value="HTHTETR"/>
</dbReference>
<evidence type="ECO:0000259" key="5">
    <source>
        <dbReference type="PROSITE" id="PS50977"/>
    </source>
</evidence>
<gene>
    <name evidence="6" type="ORF">M6B22_06750</name>
</gene>
<evidence type="ECO:0000256" key="2">
    <source>
        <dbReference type="ARBA" id="ARBA00023125"/>
    </source>
</evidence>
<organism evidence="6 7">
    <name type="scientific">Jatrophihabitans cynanchi</name>
    <dbReference type="NCBI Taxonomy" id="2944128"/>
    <lineage>
        <taxon>Bacteria</taxon>
        <taxon>Bacillati</taxon>
        <taxon>Actinomycetota</taxon>
        <taxon>Actinomycetes</taxon>
        <taxon>Jatrophihabitantales</taxon>
        <taxon>Jatrophihabitantaceae</taxon>
        <taxon>Jatrophihabitans</taxon>
    </lineage>
</organism>
<accession>A0ABY7K5A3</accession>
<evidence type="ECO:0000256" key="4">
    <source>
        <dbReference type="PROSITE-ProRule" id="PRU00335"/>
    </source>
</evidence>
<dbReference type="Proteomes" id="UP001164693">
    <property type="component" value="Chromosome"/>
</dbReference>
<dbReference type="PANTHER" id="PTHR30055">
    <property type="entry name" value="HTH-TYPE TRANSCRIPTIONAL REGULATOR RUTR"/>
    <property type="match status" value="1"/>
</dbReference>
<dbReference type="RefSeq" id="WP_269444997.1">
    <property type="nucleotide sequence ID" value="NZ_CP097463.1"/>
</dbReference>
<feature type="domain" description="HTH tetR-type" evidence="5">
    <location>
        <begin position="25"/>
        <end position="85"/>
    </location>
</feature>
<feature type="DNA-binding region" description="H-T-H motif" evidence="4">
    <location>
        <begin position="48"/>
        <end position="67"/>
    </location>
</feature>
<dbReference type="InterPro" id="IPR050109">
    <property type="entry name" value="HTH-type_TetR-like_transc_reg"/>
</dbReference>
<reference evidence="6" key="1">
    <citation type="submission" date="2022-05" db="EMBL/GenBank/DDBJ databases">
        <title>Jatrophihabitans sp. SB3-54 whole genome sequence.</title>
        <authorList>
            <person name="Suh M.K."/>
            <person name="Eom M.K."/>
            <person name="Kim J.S."/>
            <person name="Kim H.S."/>
            <person name="Do H.E."/>
            <person name="Shin Y.K."/>
            <person name="Lee J.-S."/>
        </authorList>
    </citation>
    <scope>NUCLEOTIDE SEQUENCE</scope>
    <source>
        <strain evidence="6">SB3-54</strain>
    </source>
</reference>
<keyword evidence="1" id="KW-0805">Transcription regulation</keyword>